<proteinExistence type="predicted"/>
<dbReference type="AlphaFoldDB" id="A0A8J2ZFN2"/>
<dbReference type="RefSeq" id="WP_188903927.1">
    <property type="nucleotide sequence ID" value="NZ_BMKS01000022.1"/>
</dbReference>
<feature type="signal peptide" evidence="2">
    <location>
        <begin position="1"/>
        <end position="24"/>
    </location>
</feature>
<evidence type="ECO:0000313" key="3">
    <source>
        <dbReference type="EMBL" id="GGG50670.1"/>
    </source>
</evidence>
<protein>
    <submittedName>
        <fullName evidence="3">Uncharacterized protein</fullName>
    </submittedName>
</protein>
<keyword evidence="4" id="KW-1185">Reference proteome</keyword>
<dbReference type="PROSITE" id="PS51257">
    <property type="entry name" value="PROKAR_LIPOPROTEIN"/>
    <property type="match status" value="1"/>
</dbReference>
<evidence type="ECO:0000313" key="4">
    <source>
        <dbReference type="Proteomes" id="UP000597507"/>
    </source>
</evidence>
<dbReference type="EMBL" id="BMKS01000022">
    <property type="protein sequence ID" value="GGG50670.1"/>
    <property type="molecule type" value="Genomic_DNA"/>
</dbReference>
<dbReference type="Gene3D" id="3.90.226.10">
    <property type="entry name" value="2-enoyl-CoA Hydratase, Chain A, domain 1"/>
    <property type="match status" value="1"/>
</dbReference>
<keyword evidence="2" id="KW-0732">Signal</keyword>
<evidence type="ECO:0000256" key="2">
    <source>
        <dbReference type="SAM" id="SignalP"/>
    </source>
</evidence>
<feature type="region of interest" description="Disordered" evidence="1">
    <location>
        <begin position="196"/>
        <end position="250"/>
    </location>
</feature>
<comment type="caution">
    <text evidence="3">The sequence shown here is derived from an EMBL/GenBank/DDBJ whole genome shotgun (WGS) entry which is preliminary data.</text>
</comment>
<evidence type="ECO:0000256" key="1">
    <source>
        <dbReference type="SAM" id="MobiDB-lite"/>
    </source>
</evidence>
<feature type="chain" id="PRO_5035200029" evidence="2">
    <location>
        <begin position="25"/>
        <end position="467"/>
    </location>
</feature>
<dbReference type="InterPro" id="IPR029045">
    <property type="entry name" value="ClpP/crotonase-like_dom_sf"/>
</dbReference>
<reference evidence="3 4" key="1">
    <citation type="journal article" date="2014" name="Int. J. Syst. Evol. Microbiol.">
        <title>Complete genome sequence of Corynebacterium casei LMG S-19264T (=DSM 44701T), isolated from a smear-ripened cheese.</title>
        <authorList>
            <consortium name="US DOE Joint Genome Institute (JGI-PGF)"/>
            <person name="Walter F."/>
            <person name="Albersmeier A."/>
            <person name="Kalinowski J."/>
            <person name="Ruckert C."/>
        </authorList>
    </citation>
    <scope>NUCLEOTIDE SEQUENCE [LARGE SCALE GENOMIC DNA]</scope>
    <source>
        <strain evidence="3 4">CGMCC 1.16330</strain>
    </source>
</reference>
<name>A0A8J2ZFN2_9PROT</name>
<dbReference type="Pfam" id="PF00574">
    <property type="entry name" value="CLP_protease"/>
    <property type="match status" value="1"/>
</dbReference>
<dbReference type="SUPFAM" id="SSF52096">
    <property type="entry name" value="ClpP/crotonase"/>
    <property type="match status" value="1"/>
</dbReference>
<feature type="compositionally biased region" description="Pro residues" evidence="1">
    <location>
        <begin position="199"/>
        <end position="217"/>
    </location>
</feature>
<gene>
    <name evidence="3" type="ORF">GCM10010964_42400</name>
</gene>
<dbReference type="Proteomes" id="UP000597507">
    <property type="component" value="Unassembled WGS sequence"/>
</dbReference>
<organism evidence="3 4">
    <name type="scientific">Caldovatus sediminis</name>
    <dbReference type="NCBI Taxonomy" id="2041189"/>
    <lineage>
        <taxon>Bacteria</taxon>
        <taxon>Pseudomonadati</taxon>
        <taxon>Pseudomonadota</taxon>
        <taxon>Alphaproteobacteria</taxon>
        <taxon>Acetobacterales</taxon>
        <taxon>Roseomonadaceae</taxon>
        <taxon>Caldovatus</taxon>
    </lineage>
</organism>
<sequence length="467" mass="50647">MRCRILAGAVAATLMACIASGARALDMAFLPETPGEEISILLLSGPIQRQDPERFRAMVRSRPGREVVVMIDSPGGNLVGAAEIADMVARWRMTVGVPPHGLCASACFLILAAATERIASDTARIGVHSAHIAGEETSGTLAMTTALARELARFGVPDAIIGRTVRTRPGDMAWLSAAELRSMGVVSLEAMASAVSPRPRAPSPAPPAAMIPPPPARTPRAETPAPRQSAPAPRGDDAEGENTPARLVAHEPQAFRDGLRDRDAYEAWFVRLEGLRRDGALFWARNRSLPRPPPCPADDPAFLEACQEAQRRLTPSDQRRREDPEYRRGWNSFLQPAYRREVLDAMTACVREGGRPVRRQGFETALDLNGDGEADYIIDYRSFACEASRGAGMPFCGTSGCTIGVFLSTPSGHQRVFFENAREWRVIAGPRPALRLVKSGIACGRFGSADCIEQLTFSGVAVERRRW</sequence>
<accession>A0A8J2ZFN2</accession>
<dbReference type="InterPro" id="IPR023562">
    <property type="entry name" value="ClpP/TepA"/>
</dbReference>